<evidence type="ECO:0000313" key="2">
    <source>
        <dbReference type="EMBL" id="KAG5280082.1"/>
    </source>
</evidence>
<proteinExistence type="predicted"/>
<dbReference type="AlphaFoldDB" id="A0AAV6H1W9"/>
<accession>A0AAV6H1W9</accession>
<organism evidence="2 3">
    <name type="scientific">Alosa alosa</name>
    <name type="common">allis shad</name>
    <dbReference type="NCBI Taxonomy" id="278164"/>
    <lineage>
        <taxon>Eukaryota</taxon>
        <taxon>Metazoa</taxon>
        <taxon>Chordata</taxon>
        <taxon>Craniata</taxon>
        <taxon>Vertebrata</taxon>
        <taxon>Euteleostomi</taxon>
        <taxon>Actinopterygii</taxon>
        <taxon>Neopterygii</taxon>
        <taxon>Teleostei</taxon>
        <taxon>Clupei</taxon>
        <taxon>Clupeiformes</taxon>
        <taxon>Clupeoidei</taxon>
        <taxon>Clupeidae</taxon>
        <taxon>Alosa</taxon>
    </lineage>
</organism>
<dbReference type="Proteomes" id="UP000823561">
    <property type="component" value="Chromosome 6"/>
</dbReference>
<sequence length="75" mass="8668">MERLGSGPCSSAPDHSVPRLSPRRTRQLAPRIPRVETRWRNAAAAGEQCLGSKDHKERPKVKNTRRYRKRWSCTE</sequence>
<reference evidence="2" key="1">
    <citation type="submission" date="2020-10" db="EMBL/GenBank/DDBJ databases">
        <title>Chromosome-scale genome assembly of the Allis shad, Alosa alosa.</title>
        <authorList>
            <person name="Margot Z."/>
            <person name="Christophe K."/>
            <person name="Cabau C."/>
            <person name="Louis A."/>
            <person name="Berthelot C."/>
            <person name="Parey E."/>
            <person name="Roest Crollius H."/>
            <person name="Montfort J."/>
            <person name="Robinson-Rechavi M."/>
            <person name="Bucao C."/>
            <person name="Bouchez O."/>
            <person name="Gislard M."/>
            <person name="Lluch J."/>
            <person name="Milhes M."/>
            <person name="Lampietro C."/>
            <person name="Lopez Roques C."/>
            <person name="Donnadieu C."/>
            <person name="Braasch I."/>
            <person name="Desvignes T."/>
            <person name="Postlethwait J."/>
            <person name="Bobe J."/>
            <person name="Guiguen Y."/>
        </authorList>
    </citation>
    <scope>NUCLEOTIDE SEQUENCE</scope>
    <source>
        <strain evidence="2">M-15738</strain>
        <tissue evidence="2">Blood</tissue>
    </source>
</reference>
<evidence type="ECO:0000256" key="1">
    <source>
        <dbReference type="SAM" id="MobiDB-lite"/>
    </source>
</evidence>
<feature type="compositionally biased region" description="Basic residues" evidence="1">
    <location>
        <begin position="58"/>
        <end position="75"/>
    </location>
</feature>
<feature type="region of interest" description="Disordered" evidence="1">
    <location>
        <begin position="1"/>
        <end position="31"/>
    </location>
</feature>
<gene>
    <name evidence="2" type="ORF">AALO_G00084740</name>
</gene>
<evidence type="ECO:0000313" key="3">
    <source>
        <dbReference type="Proteomes" id="UP000823561"/>
    </source>
</evidence>
<protein>
    <submittedName>
        <fullName evidence="2">Uncharacterized protein</fullName>
    </submittedName>
</protein>
<comment type="caution">
    <text evidence="2">The sequence shown here is derived from an EMBL/GenBank/DDBJ whole genome shotgun (WGS) entry which is preliminary data.</text>
</comment>
<dbReference type="EMBL" id="JADWDJ010000006">
    <property type="protein sequence ID" value="KAG5280082.1"/>
    <property type="molecule type" value="Genomic_DNA"/>
</dbReference>
<feature type="region of interest" description="Disordered" evidence="1">
    <location>
        <begin position="50"/>
        <end position="75"/>
    </location>
</feature>
<keyword evidence="3" id="KW-1185">Reference proteome</keyword>
<name>A0AAV6H1W9_9TELE</name>